<name>H3SHR8_9BACL</name>
<organism evidence="1 2">
    <name type="scientific">Paenibacillus dendritiformis C454</name>
    <dbReference type="NCBI Taxonomy" id="1131935"/>
    <lineage>
        <taxon>Bacteria</taxon>
        <taxon>Bacillati</taxon>
        <taxon>Bacillota</taxon>
        <taxon>Bacilli</taxon>
        <taxon>Bacillales</taxon>
        <taxon>Paenibacillaceae</taxon>
        <taxon>Paenibacillus</taxon>
    </lineage>
</organism>
<dbReference type="OrthoDB" id="9780392at2"/>
<protein>
    <submittedName>
        <fullName evidence="1">FMN-binding protein</fullName>
    </submittedName>
</protein>
<dbReference type="RefSeq" id="WP_006677580.1">
    <property type="nucleotide sequence ID" value="NZ_AHKH01000039.1"/>
</dbReference>
<dbReference type="PATRIC" id="fig|1131935.3.peg.3210"/>
<dbReference type="Gene3D" id="2.30.110.10">
    <property type="entry name" value="Electron Transport, Fmn-binding Protein, Chain A"/>
    <property type="match status" value="1"/>
</dbReference>
<sequence>MKLAAAADKGSFLRVNLNRGAVARAIALIGKQSAVLEKRQDFDEALQEQMKRVAQTPGLVFPSWTMYRVEANEVEF</sequence>
<evidence type="ECO:0000313" key="1">
    <source>
        <dbReference type="EMBL" id="EHQ61392.1"/>
    </source>
</evidence>
<dbReference type="AlphaFoldDB" id="H3SHR8"/>
<accession>H3SHR8</accession>
<dbReference type="Proteomes" id="UP000003900">
    <property type="component" value="Unassembled WGS sequence"/>
</dbReference>
<comment type="caution">
    <text evidence="1">The sequence shown here is derived from an EMBL/GenBank/DDBJ whole genome shotgun (WGS) entry which is preliminary data.</text>
</comment>
<proteinExistence type="predicted"/>
<dbReference type="InterPro" id="IPR012349">
    <property type="entry name" value="Split_barrel_FMN-bd"/>
</dbReference>
<reference evidence="1 2" key="1">
    <citation type="journal article" date="2012" name="J. Bacteriol.">
        <title>Genome Sequence of the Pattern-Forming Social Bacterium Paenibacillus dendritiformis C454 Chiral Morphotype.</title>
        <authorList>
            <person name="Sirota-Madi A."/>
            <person name="Olender T."/>
            <person name="Helman Y."/>
            <person name="Brainis I."/>
            <person name="Finkelshtein A."/>
            <person name="Roth D."/>
            <person name="Hagai E."/>
            <person name="Leshkowitz D."/>
            <person name="Brodsky L."/>
            <person name="Galatenko V."/>
            <person name="Nikolaev V."/>
            <person name="Gutnick D.L."/>
            <person name="Lancet D."/>
            <person name="Ben-Jacob E."/>
        </authorList>
    </citation>
    <scope>NUCLEOTIDE SEQUENCE [LARGE SCALE GENOMIC DNA]</scope>
    <source>
        <strain evidence="1 2">C454</strain>
    </source>
</reference>
<dbReference type="EMBL" id="AHKH01000039">
    <property type="protein sequence ID" value="EHQ61392.1"/>
    <property type="molecule type" value="Genomic_DNA"/>
</dbReference>
<gene>
    <name evidence="1" type="ORF">PDENDC454_15427</name>
</gene>
<evidence type="ECO:0000313" key="2">
    <source>
        <dbReference type="Proteomes" id="UP000003900"/>
    </source>
</evidence>
<dbReference type="STRING" id="1131935.PDENDC454_15427"/>
<keyword evidence="2" id="KW-1185">Reference proteome</keyword>